<feature type="domain" description="Alpha-L-rhamnosidase six-hairpin glycosidase" evidence="6">
    <location>
        <begin position="462"/>
        <end position="797"/>
    </location>
</feature>
<evidence type="ECO:0000256" key="2">
    <source>
        <dbReference type="ARBA" id="ARBA00012652"/>
    </source>
</evidence>
<evidence type="ECO:0000256" key="3">
    <source>
        <dbReference type="ARBA" id="ARBA00022801"/>
    </source>
</evidence>
<dbReference type="Gene3D" id="2.60.120.260">
    <property type="entry name" value="Galactose-binding domain-like"/>
    <property type="match status" value="2"/>
</dbReference>
<evidence type="ECO:0000313" key="9">
    <source>
        <dbReference type="Proteomes" id="UP000294225"/>
    </source>
</evidence>
<evidence type="ECO:0000259" key="6">
    <source>
        <dbReference type="Pfam" id="PF17389"/>
    </source>
</evidence>
<dbReference type="Pfam" id="PF17390">
    <property type="entry name" value="Bac_rhamnosid_C"/>
    <property type="match status" value="1"/>
</dbReference>
<dbReference type="PANTHER" id="PTHR33307">
    <property type="entry name" value="ALPHA-RHAMNOSIDASE (EUROFUNG)"/>
    <property type="match status" value="1"/>
</dbReference>
<comment type="caution">
    <text evidence="8">The sequence shown here is derived from an EMBL/GenBank/DDBJ whole genome shotgun (WGS) entry which is preliminary data.</text>
</comment>
<dbReference type="Pfam" id="PF05592">
    <property type="entry name" value="Bac_rhamnosid"/>
    <property type="match status" value="1"/>
</dbReference>
<evidence type="ECO:0000259" key="4">
    <source>
        <dbReference type="Pfam" id="PF05592"/>
    </source>
</evidence>
<evidence type="ECO:0000256" key="1">
    <source>
        <dbReference type="ARBA" id="ARBA00001445"/>
    </source>
</evidence>
<dbReference type="GO" id="GO:0030596">
    <property type="term" value="F:alpha-L-rhamnosidase activity"/>
    <property type="evidence" value="ECO:0007669"/>
    <property type="project" value="UniProtKB-EC"/>
</dbReference>
<gene>
    <name evidence="8" type="ORF">E0H92_28995</name>
</gene>
<feature type="domain" description="Bacterial alpha-L-rhamnosidase N-terminal" evidence="5">
    <location>
        <begin position="176"/>
        <end position="346"/>
    </location>
</feature>
<dbReference type="GO" id="GO:0005975">
    <property type="term" value="P:carbohydrate metabolic process"/>
    <property type="evidence" value="ECO:0007669"/>
    <property type="project" value="InterPro"/>
</dbReference>
<dbReference type="Gene3D" id="1.50.10.10">
    <property type="match status" value="1"/>
</dbReference>
<dbReference type="Pfam" id="PF17389">
    <property type="entry name" value="Bac_rhamnosid6H"/>
    <property type="match status" value="1"/>
</dbReference>
<keyword evidence="3" id="KW-0378">Hydrolase</keyword>
<dbReference type="Proteomes" id="UP000294225">
    <property type="component" value="Unassembled WGS sequence"/>
</dbReference>
<dbReference type="Gene3D" id="2.60.40.10">
    <property type="entry name" value="Immunoglobulins"/>
    <property type="match status" value="1"/>
</dbReference>
<comment type="catalytic activity">
    <reaction evidence="1">
        <text>Hydrolysis of terminal non-reducing alpha-L-rhamnose residues in alpha-L-rhamnosides.</text>
        <dbReference type="EC" id="3.2.1.40"/>
    </reaction>
</comment>
<dbReference type="AlphaFoldDB" id="A0A4R0IZ00"/>
<dbReference type="Pfam" id="PF25788">
    <property type="entry name" value="Ig_Rha78A_N"/>
    <property type="match status" value="1"/>
</dbReference>
<dbReference type="InterPro" id="IPR035398">
    <property type="entry name" value="Bac_rhamnosid_C"/>
</dbReference>
<protein>
    <recommendedName>
        <fullName evidence="2">alpha-L-rhamnosidase</fullName>
        <ecNumber evidence="2">3.2.1.40</ecNumber>
    </recommendedName>
</protein>
<dbReference type="InterPro" id="IPR013783">
    <property type="entry name" value="Ig-like_fold"/>
</dbReference>
<dbReference type="InterPro" id="IPR016007">
    <property type="entry name" value="Alpha_rhamnosid"/>
</dbReference>
<organism evidence="8 9">
    <name type="scientific">Kribbella speibonae</name>
    <dbReference type="NCBI Taxonomy" id="1572660"/>
    <lineage>
        <taxon>Bacteria</taxon>
        <taxon>Bacillati</taxon>
        <taxon>Actinomycetota</taxon>
        <taxon>Actinomycetes</taxon>
        <taxon>Propionibacteriales</taxon>
        <taxon>Kribbellaceae</taxon>
        <taxon>Kribbella</taxon>
    </lineage>
</organism>
<accession>A0A4R0IZ00</accession>
<evidence type="ECO:0000259" key="5">
    <source>
        <dbReference type="Pfam" id="PF08531"/>
    </source>
</evidence>
<dbReference type="PIRSF" id="PIRSF010631">
    <property type="entry name" value="A-rhamnsds"/>
    <property type="match status" value="1"/>
</dbReference>
<evidence type="ECO:0000259" key="7">
    <source>
        <dbReference type="Pfam" id="PF17390"/>
    </source>
</evidence>
<dbReference type="InterPro" id="IPR008902">
    <property type="entry name" value="Rhamnosid_concanavalin"/>
</dbReference>
<dbReference type="InterPro" id="IPR035396">
    <property type="entry name" value="Bac_rhamnosid6H"/>
</dbReference>
<dbReference type="InterPro" id="IPR008928">
    <property type="entry name" value="6-hairpin_glycosidase_sf"/>
</dbReference>
<dbReference type="EMBL" id="SJKC01000004">
    <property type="protein sequence ID" value="TCC34075.1"/>
    <property type="molecule type" value="Genomic_DNA"/>
</dbReference>
<dbReference type="InterPro" id="IPR012341">
    <property type="entry name" value="6hp_glycosidase-like_sf"/>
</dbReference>
<dbReference type="PANTHER" id="PTHR33307:SF6">
    <property type="entry name" value="ALPHA-RHAMNOSIDASE (EUROFUNG)-RELATED"/>
    <property type="match status" value="1"/>
</dbReference>
<dbReference type="EC" id="3.2.1.40" evidence="2"/>
<dbReference type="Pfam" id="PF08531">
    <property type="entry name" value="Bac_rhamnosid_N"/>
    <property type="match status" value="1"/>
</dbReference>
<proteinExistence type="predicted"/>
<dbReference type="SUPFAM" id="SSF48208">
    <property type="entry name" value="Six-hairpin glycosidases"/>
    <property type="match status" value="1"/>
</dbReference>
<dbReference type="Gene3D" id="2.60.420.10">
    <property type="entry name" value="Maltose phosphorylase, domain 3"/>
    <property type="match status" value="1"/>
</dbReference>
<name>A0A4R0IZ00_9ACTN</name>
<dbReference type="InterPro" id="IPR013737">
    <property type="entry name" value="Bac_rhamnosid_N"/>
</dbReference>
<evidence type="ECO:0000313" key="8">
    <source>
        <dbReference type="EMBL" id="TCC34075.1"/>
    </source>
</evidence>
<reference evidence="8 9" key="1">
    <citation type="submission" date="2019-02" db="EMBL/GenBank/DDBJ databases">
        <title>Kribbella capetownensis sp. nov. and Kribbella speibonae sp. nov., isolated from soil.</title>
        <authorList>
            <person name="Curtis S.M."/>
            <person name="Norton I."/>
            <person name="Everest G.J."/>
            <person name="Meyers P.R."/>
        </authorList>
    </citation>
    <scope>NUCLEOTIDE SEQUENCE [LARGE SCALE GENOMIC DNA]</scope>
    <source>
        <strain evidence="8 9">YM55</strain>
    </source>
</reference>
<feature type="domain" description="Alpha-L-rhamnosidase C-terminal" evidence="7">
    <location>
        <begin position="800"/>
        <end position="875"/>
    </location>
</feature>
<sequence length="910" mass="100561">MVLVRTEWVLPELPSAAELAGLTAYDLRCEHRVDPLGIGTARPRLSWRLASPTRGDRQDAFRVQVLRDGVQVWDSGWRTEPDTYVDHGGAPLTSQTDYVWQLSVRDAAGEVSSAEAIFATGLFHEDEWEAHWIEHDYETDPYFEPPVDRAEPRTVRQATIAPPRHYRRSFELTQPVTRARVYVTAHGLYQFSANGQRIGNDELTPGWTDYRERVAYQTYDVTNVLHEGENVIGAVLGEGWWSGYVGWDTRSHAHHYGKKPQLLAQLVVDHPDGARTVVATDGRWVERVGPIRFADLLMGESYDARNELGAWSSPGYDAGEWAPAGDLGGDVSTLIAATTDPVRVTEDVPATAVTALAPGRFIVDLGQNLAGRVRLRVRGAQAGDRIRLRHGEMLQADGELYTANLRTADATDYFVSAGAGEEFFEPIFTVHGFRYVEVDGYPGELTTADVTGRALHSDTPVAGRFECSDPGVNQLLSNIRWGQRGNFVSVPTDCPQRDERLGWTADAQIFLPTAAYQADVLTFFENWFADLAVAQTDEGAIPDVIPHVITGRHGTPAWADAATIVPWTLYRIYGDERVLRTAWPVMRRWVDYVHRANPDLIWRKRTSGHYGDWLQVGAVTDRDVLATAYFARSVEFTAAAARVLGLADEAAAYGELRDKIAVAFVAEFVDAEGKVRGETQTGYLLPLAFGLLPEQAEQAAVKHLVADLELRGRSLTTGFAGVALLCPILTKYGYADLAYDLLHDDRYPSWGYSIKHGATTIWERWDGWTEENGFGPVAMNSFNHYSLGSVGEWLYGDVAGISQSPESIGFRDLVIKPTPGGRLHWAEASYDTPTGRVTTRWQQSDGTLTLDVTIPPGAHATIHIPTTNPEATQESGHSVTESEHLTVLNSTPNTTTCRAPSGTYHFTTPA</sequence>
<feature type="domain" description="Alpha-L-rhamnosidase concanavalin-like" evidence="4">
    <location>
        <begin position="356"/>
        <end position="456"/>
    </location>
</feature>